<reference evidence="1" key="1">
    <citation type="submission" date="2020-04" db="EMBL/GenBank/DDBJ databases">
        <authorList>
            <person name="Chiriac C."/>
            <person name="Salcher M."/>
            <person name="Ghai R."/>
            <person name="Kavagutti S V."/>
        </authorList>
    </citation>
    <scope>NUCLEOTIDE SEQUENCE</scope>
</reference>
<evidence type="ECO:0000313" key="1">
    <source>
        <dbReference type="EMBL" id="CAB4149785.1"/>
    </source>
</evidence>
<proteinExistence type="predicted"/>
<gene>
    <name evidence="1" type="ORF">UFOVP555_32</name>
</gene>
<accession>A0A6J5MRK4</accession>
<protein>
    <submittedName>
        <fullName evidence="1">Uncharacterized protein</fullName>
    </submittedName>
</protein>
<dbReference type="EMBL" id="LR796526">
    <property type="protein sequence ID" value="CAB4149785.1"/>
    <property type="molecule type" value="Genomic_DNA"/>
</dbReference>
<name>A0A6J5MRK4_9CAUD</name>
<organism evidence="1">
    <name type="scientific">uncultured Caudovirales phage</name>
    <dbReference type="NCBI Taxonomy" id="2100421"/>
    <lineage>
        <taxon>Viruses</taxon>
        <taxon>Duplodnaviria</taxon>
        <taxon>Heunggongvirae</taxon>
        <taxon>Uroviricota</taxon>
        <taxon>Caudoviricetes</taxon>
        <taxon>Peduoviridae</taxon>
        <taxon>Maltschvirus</taxon>
        <taxon>Maltschvirus maltsch</taxon>
    </lineage>
</organism>
<sequence>MKASLIVLVVAAPILAAVVGTYSGEYIAANPSNTLAVQGSTSDARWSEQVLEIAHYCRWLQADVTETQCLIDLGAAI</sequence>